<evidence type="ECO:0000313" key="4">
    <source>
        <dbReference type="Proteomes" id="UP001628091"/>
    </source>
</evidence>
<evidence type="ECO:0008006" key="5">
    <source>
        <dbReference type="Google" id="ProtNLM"/>
    </source>
</evidence>
<reference evidence="3 4" key="1">
    <citation type="submission" date="2024-10" db="EMBL/GenBank/DDBJ databases">
        <title>Isolation, draft genome sequencing and identification of Phyllobacterium sp. NSA23, isolated from leaf soil.</title>
        <authorList>
            <person name="Akita H."/>
        </authorList>
    </citation>
    <scope>NUCLEOTIDE SEQUENCE [LARGE SCALE GENOMIC DNA]</scope>
    <source>
        <strain evidence="3 4">NSA23</strain>
    </source>
</reference>
<name>A0ABQ0H724_9HYPH</name>
<feature type="compositionally biased region" description="Gly residues" evidence="1">
    <location>
        <begin position="47"/>
        <end position="84"/>
    </location>
</feature>
<comment type="caution">
    <text evidence="3">The sequence shown here is derived from an EMBL/GenBank/DDBJ whole genome shotgun (WGS) entry which is preliminary data.</text>
</comment>
<feature type="region of interest" description="Disordered" evidence="1">
    <location>
        <begin position="47"/>
        <end position="120"/>
    </location>
</feature>
<feature type="compositionally biased region" description="Polar residues" evidence="1">
    <location>
        <begin position="100"/>
        <end position="109"/>
    </location>
</feature>
<evidence type="ECO:0000256" key="1">
    <source>
        <dbReference type="SAM" id="MobiDB-lite"/>
    </source>
</evidence>
<dbReference type="EMBL" id="BAAFZP010000002">
    <property type="protein sequence ID" value="GAB1584724.1"/>
    <property type="molecule type" value="Genomic_DNA"/>
</dbReference>
<keyword evidence="2" id="KW-1133">Transmembrane helix</keyword>
<evidence type="ECO:0000313" key="3">
    <source>
        <dbReference type="EMBL" id="GAB1584724.1"/>
    </source>
</evidence>
<dbReference type="RefSeq" id="WP_407867075.1">
    <property type="nucleotide sequence ID" value="NZ_BAAFZP010000002.1"/>
</dbReference>
<sequence>MFSERKFALILYGGITTMALVATPYEIVSGEQFLKLHLHTALAKDGNNGGGRGAGNAGGNGNGGGRGQGNAGDNGNGAGGGQGNTNGAEGASKEGRTGRDNNGSVQSKGSLEVRHPDGMSEKIQNGRYVMKDARGRTIINRSANSSDRSRLRSFIH</sequence>
<protein>
    <recommendedName>
        <fullName evidence="5">Glycine-rich cell wall protein</fullName>
    </recommendedName>
</protein>
<feature type="transmembrane region" description="Helical" evidence="2">
    <location>
        <begin position="7"/>
        <end position="25"/>
    </location>
</feature>
<evidence type="ECO:0000256" key="2">
    <source>
        <dbReference type="SAM" id="Phobius"/>
    </source>
</evidence>
<gene>
    <name evidence="3" type="ORF">PPNSA23_46670</name>
</gene>
<dbReference type="Proteomes" id="UP001628091">
    <property type="component" value="Unassembled WGS sequence"/>
</dbReference>
<accession>A0ABQ0H724</accession>
<organism evidence="3 4">
    <name type="scientific">Phyllobacterium phragmitis</name>
    <dbReference type="NCBI Taxonomy" id="2670329"/>
    <lineage>
        <taxon>Bacteria</taxon>
        <taxon>Pseudomonadati</taxon>
        <taxon>Pseudomonadota</taxon>
        <taxon>Alphaproteobacteria</taxon>
        <taxon>Hyphomicrobiales</taxon>
        <taxon>Phyllobacteriaceae</taxon>
        <taxon>Phyllobacterium</taxon>
    </lineage>
</organism>
<proteinExistence type="predicted"/>
<keyword evidence="4" id="KW-1185">Reference proteome</keyword>
<keyword evidence="2" id="KW-0812">Transmembrane</keyword>
<keyword evidence="2" id="KW-0472">Membrane</keyword>
<feature type="compositionally biased region" description="Basic and acidic residues" evidence="1">
    <location>
        <begin position="111"/>
        <end position="120"/>
    </location>
</feature>